<dbReference type="RefSeq" id="XP_008604779.1">
    <property type="nucleotide sequence ID" value="XM_008606557.1"/>
</dbReference>
<feature type="compositionally biased region" description="Acidic residues" evidence="1">
    <location>
        <begin position="86"/>
        <end position="95"/>
    </location>
</feature>
<sequence length="143" mass="16293">MSNTKRNKSGTVEDDDDVVVFNAAAYSVVASWIKPTKDDDEADARLLNKKPLYTGAPSMTDEDKLLASKILKKKRPEPVDVAKVDENDENDDEDELQRGRGAPTKKQRFVSPQEQLLQSLREQQEKRRLKNKKKQKNKAKHST</sequence>
<dbReference type="VEuPathDB" id="FungiDB:SDRG_01048"/>
<dbReference type="EMBL" id="JH767133">
    <property type="protein sequence ID" value="EQC42210.1"/>
    <property type="molecule type" value="Genomic_DNA"/>
</dbReference>
<organism evidence="2 3">
    <name type="scientific">Saprolegnia diclina (strain VS20)</name>
    <dbReference type="NCBI Taxonomy" id="1156394"/>
    <lineage>
        <taxon>Eukaryota</taxon>
        <taxon>Sar</taxon>
        <taxon>Stramenopiles</taxon>
        <taxon>Oomycota</taxon>
        <taxon>Saprolegniomycetes</taxon>
        <taxon>Saprolegniales</taxon>
        <taxon>Saprolegniaceae</taxon>
        <taxon>Saprolegnia</taxon>
    </lineage>
</organism>
<gene>
    <name evidence="2" type="ORF">SDRG_01048</name>
</gene>
<feature type="compositionally biased region" description="Basic residues" evidence="1">
    <location>
        <begin position="127"/>
        <end position="143"/>
    </location>
</feature>
<evidence type="ECO:0000313" key="3">
    <source>
        <dbReference type="Proteomes" id="UP000030762"/>
    </source>
</evidence>
<dbReference type="GeneID" id="19941775"/>
<dbReference type="OrthoDB" id="75352at2759"/>
<proteinExistence type="predicted"/>
<keyword evidence="3" id="KW-1185">Reference proteome</keyword>
<name>T0R6Y3_SAPDV</name>
<accession>T0R6Y3</accession>
<protein>
    <submittedName>
        <fullName evidence="2">Uncharacterized protein</fullName>
    </submittedName>
</protein>
<reference evidence="2 3" key="1">
    <citation type="submission" date="2012-04" db="EMBL/GenBank/DDBJ databases">
        <title>The Genome Sequence of Saprolegnia declina VS20.</title>
        <authorList>
            <consortium name="The Broad Institute Genome Sequencing Platform"/>
            <person name="Russ C."/>
            <person name="Nusbaum C."/>
            <person name="Tyler B."/>
            <person name="van West P."/>
            <person name="Dieguez-Uribeondo J."/>
            <person name="de Bruijn I."/>
            <person name="Tripathy S."/>
            <person name="Jiang R."/>
            <person name="Young S.K."/>
            <person name="Zeng Q."/>
            <person name="Gargeya S."/>
            <person name="Fitzgerald M."/>
            <person name="Haas B."/>
            <person name="Abouelleil A."/>
            <person name="Alvarado L."/>
            <person name="Arachchi H.M."/>
            <person name="Berlin A."/>
            <person name="Chapman S.B."/>
            <person name="Goldberg J."/>
            <person name="Griggs A."/>
            <person name="Gujja S."/>
            <person name="Hansen M."/>
            <person name="Howarth C."/>
            <person name="Imamovic A."/>
            <person name="Larimer J."/>
            <person name="McCowen C."/>
            <person name="Montmayeur A."/>
            <person name="Murphy C."/>
            <person name="Neiman D."/>
            <person name="Pearson M."/>
            <person name="Priest M."/>
            <person name="Roberts A."/>
            <person name="Saif S."/>
            <person name="Shea T."/>
            <person name="Sisk P."/>
            <person name="Sykes S."/>
            <person name="Wortman J."/>
            <person name="Nusbaum C."/>
            <person name="Birren B."/>
        </authorList>
    </citation>
    <scope>NUCLEOTIDE SEQUENCE [LARGE SCALE GENOMIC DNA]</scope>
    <source>
        <strain evidence="2 3">VS20</strain>
    </source>
</reference>
<dbReference type="InParanoid" id="T0R6Y3"/>
<evidence type="ECO:0000313" key="2">
    <source>
        <dbReference type="EMBL" id="EQC42210.1"/>
    </source>
</evidence>
<dbReference type="AlphaFoldDB" id="T0R6Y3"/>
<feature type="compositionally biased region" description="Basic and acidic residues" evidence="1">
    <location>
        <begin position="76"/>
        <end position="85"/>
    </location>
</feature>
<evidence type="ECO:0000256" key="1">
    <source>
        <dbReference type="SAM" id="MobiDB-lite"/>
    </source>
</evidence>
<dbReference type="Proteomes" id="UP000030762">
    <property type="component" value="Unassembled WGS sequence"/>
</dbReference>
<feature type="region of interest" description="Disordered" evidence="1">
    <location>
        <begin position="74"/>
        <end position="143"/>
    </location>
</feature>